<dbReference type="PANTHER" id="PTHR21071">
    <property type="entry name" value="UDP-N-ACETYLENOLPYRUVOYLGLUCOSAMINE REDUCTASE"/>
    <property type="match status" value="1"/>
</dbReference>
<organism evidence="22 23">
    <name type="scientific">Halomonas cibimaris</name>
    <dbReference type="NCBI Taxonomy" id="657012"/>
    <lineage>
        <taxon>Bacteria</taxon>
        <taxon>Pseudomonadati</taxon>
        <taxon>Pseudomonadota</taxon>
        <taxon>Gammaproteobacteria</taxon>
        <taxon>Oceanospirillales</taxon>
        <taxon>Halomonadaceae</taxon>
        <taxon>Halomonas</taxon>
    </lineage>
</organism>
<keyword evidence="8 20" id="KW-0963">Cytoplasm</keyword>
<keyword evidence="23" id="KW-1185">Reference proteome</keyword>
<dbReference type="HAMAP" id="MF_00037">
    <property type="entry name" value="MurB"/>
    <property type="match status" value="1"/>
</dbReference>
<dbReference type="Pfam" id="PF02873">
    <property type="entry name" value="MurB_C"/>
    <property type="match status" value="1"/>
</dbReference>
<dbReference type="SUPFAM" id="SSF56194">
    <property type="entry name" value="Uridine diphospho-N-Acetylenolpyruvylglucosamine reductase, MurB, C-terminal domain"/>
    <property type="match status" value="1"/>
</dbReference>
<keyword evidence="16 20" id="KW-0131">Cell cycle</keyword>
<evidence type="ECO:0000256" key="7">
    <source>
        <dbReference type="ARBA" id="ARBA00015188"/>
    </source>
</evidence>
<evidence type="ECO:0000256" key="20">
    <source>
        <dbReference type="HAMAP-Rule" id="MF_00037"/>
    </source>
</evidence>
<reference evidence="23" key="1">
    <citation type="journal article" date="2019" name="Int. J. Syst. Evol. Microbiol.">
        <title>The Global Catalogue of Microorganisms (GCM) 10K type strain sequencing project: providing services to taxonomists for standard genome sequencing and annotation.</title>
        <authorList>
            <consortium name="The Broad Institute Genomics Platform"/>
            <consortium name="The Broad Institute Genome Sequencing Center for Infectious Disease"/>
            <person name="Wu L."/>
            <person name="Ma J."/>
        </authorList>
    </citation>
    <scope>NUCLEOTIDE SEQUENCE [LARGE SCALE GENOMIC DNA]</scope>
    <source>
        <strain evidence="23">JCM 16914</strain>
    </source>
</reference>
<dbReference type="Pfam" id="PF01565">
    <property type="entry name" value="FAD_binding_4"/>
    <property type="match status" value="1"/>
</dbReference>
<dbReference type="PROSITE" id="PS51387">
    <property type="entry name" value="FAD_PCMH"/>
    <property type="match status" value="1"/>
</dbReference>
<comment type="catalytic activity">
    <reaction evidence="19 20">
        <text>UDP-N-acetyl-alpha-D-muramate + NADP(+) = UDP-N-acetyl-3-O-(1-carboxyvinyl)-alpha-D-glucosamine + NADPH + H(+)</text>
        <dbReference type="Rhea" id="RHEA:12248"/>
        <dbReference type="ChEBI" id="CHEBI:15378"/>
        <dbReference type="ChEBI" id="CHEBI:57783"/>
        <dbReference type="ChEBI" id="CHEBI:58349"/>
        <dbReference type="ChEBI" id="CHEBI:68483"/>
        <dbReference type="ChEBI" id="CHEBI:70757"/>
        <dbReference type="EC" id="1.3.1.98"/>
    </reaction>
</comment>
<dbReference type="Gene3D" id="3.30.43.10">
    <property type="entry name" value="Uridine Diphospho-n-acetylenolpyruvylglucosamine Reductase, domain 2"/>
    <property type="match status" value="1"/>
</dbReference>
<keyword evidence="14 20" id="KW-0573">Peptidoglycan synthesis</keyword>
<dbReference type="Gene3D" id="3.90.78.10">
    <property type="entry name" value="UDP-N-acetylenolpyruvoylglucosamine reductase, C-terminal domain"/>
    <property type="match status" value="1"/>
</dbReference>
<dbReference type="PANTHER" id="PTHR21071:SF4">
    <property type="entry name" value="UDP-N-ACETYLENOLPYRUVOYLGLUCOSAMINE REDUCTASE"/>
    <property type="match status" value="1"/>
</dbReference>
<dbReference type="InterPro" id="IPR016167">
    <property type="entry name" value="FAD-bd_PCMH_sub1"/>
</dbReference>
<name>A0ABP7LTR2_9GAMM</name>
<proteinExistence type="inferred from homology"/>
<evidence type="ECO:0000256" key="13">
    <source>
        <dbReference type="ARBA" id="ARBA00022960"/>
    </source>
</evidence>
<dbReference type="EC" id="1.3.1.98" evidence="6 20"/>
<evidence type="ECO:0000313" key="22">
    <source>
        <dbReference type="EMBL" id="GAA3907199.1"/>
    </source>
</evidence>
<dbReference type="EMBL" id="BAAAZT010000072">
    <property type="protein sequence ID" value="GAA3907199.1"/>
    <property type="molecule type" value="Genomic_DNA"/>
</dbReference>
<comment type="subcellular location">
    <subcellularLocation>
        <location evidence="3 20">Cytoplasm</location>
    </subcellularLocation>
</comment>
<keyword evidence="17 20" id="KW-0961">Cell wall biogenesis/degradation</keyword>
<feature type="active site" description="Proton donor" evidence="20">
    <location>
        <position position="239"/>
    </location>
</feature>
<evidence type="ECO:0000256" key="14">
    <source>
        <dbReference type="ARBA" id="ARBA00022984"/>
    </source>
</evidence>
<sequence>MQPSVPRLWQPDRDLTWANTLGLPCRAAFFAAPTTLGALRDCLGDARRAGHRVTLLGGGSNVLLPPRLGGAVVRPALRQWWLERAGERVRAYAGAGVNWHGLVMALAARGLWGLENLALIPGDCGAAPVQNIGAYGVELADVLYAVDVMSLSDGRMRRLSRRECRFGYRDSIFKRSLAGEVVITRLVLELERTPRPVLGYGDLAARVGPAPSALDVAQAVSAIRREKLPDPRYMPNAGSFFKNPIVDEALARRLQHAYPDMPHFPQTGGGYKLAAGWLIERCGLKGRRFGAFGIHPRQALVLVHFGGGDRAGLARVAKQVADAVEARFGVALEIEPRTIKA</sequence>
<dbReference type="InterPro" id="IPR036635">
    <property type="entry name" value="MurB_C_sf"/>
</dbReference>
<evidence type="ECO:0000256" key="16">
    <source>
        <dbReference type="ARBA" id="ARBA00023306"/>
    </source>
</evidence>
<comment type="caution">
    <text evidence="22">The sequence shown here is derived from an EMBL/GenBank/DDBJ whole genome shotgun (WGS) entry which is preliminary data.</text>
</comment>
<evidence type="ECO:0000256" key="9">
    <source>
        <dbReference type="ARBA" id="ARBA00022618"/>
    </source>
</evidence>
<keyword evidence="13 20" id="KW-0133">Cell shape</keyword>
<feature type="active site" evidence="20">
    <location>
        <position position="335"/>
    </location>
</feature>
<dbReference type="InterPro" id="IPR006094">
    <property type="entry name" value="Oxid_FAD_bind_N"/>
</dbReference>
<gene>
    <name evidence="20 22" type="primary">murB</name>
    <name evidence="22" type="ORF">GCM10022228_16850</name>
</gene>
<dbReference type="Gene3D" id="3.30.465.10">
    <property type="match status" value="1"/>
</dbReference>
<dbReference type="InterPro" id="IPR016166">
    <property type="entry name" value="FAD-bd_PCMH"/>
</dbReference>
<evidence type="ECO:0000256" key="3">
    <source>
        <dbReference type="ARBA" id="ARBA00004496"/>
    </source>
</evidence>
<accession>A0ABP7LTR2</accession>
<evidence type="ECO:0000256" key="4">
    <source>
        <dbReference type="ARBA" id="ARBA00004752"/>
    </source>
</evidence>
<keyword evidence="15 20" id="KW-0560">Oxidoreductase</keyword>
<keyword evidence="10 20" id="KW-0285">Flavoprotein</keyword>
<comment type="function">
    <text evidence="2 20">Cell wall formation.</text>
</comment>
<protein>
    <recommendedName>
        <fullName evidence="7 20">UDP-N-acetylenolpyruvoylglucosamine reductase</fullName>
        <ecNumber evidence="6 20">1.3.1.98</ecNumber>
    </recommendedName>
    <alternativeName>
        <fullName evidence="18 20">UDP-N-acetylmuramate dehydrogenase</fullName>
    </alternativeName>
</protein>
<evidence type="ECO:0000256" key="18">
    <source>
        <dbReference type="ARBA" id="ARBA00031026"/>
    </source>
</evidence>
<dbReference type="RefSeq" id="WP_344704290.1">
    <property type="nucleotide sequence ID" value="NZ_BAAAZT010000072.1"/>
</dbReference>
<feature type="domain" description="FAD-binding PCMH-type" evidence="21">
    <location>
        <begin position="22"/>
        <end position="193"/>
    </location>
</feature>
<dbReference type="Proteomes" id="UP001500133">
    <property type="component" value="Unassembled WGS sequence"/>
</dbReference>
<evidence type="ECO:0000256" key="2">
    <source>
        <dbReference type="ARBA" id="ARBA00003921"/>
    </source>
</evidence>
<dbReference type="InterPro" id="IPR011601">
    <property type="entry name" value="MurB_C"/>
</dbReference>
<evidence type="ECO:0000313" key="23">
    <source>
        <dbReference type="Proteomes" id="UP001500133"/>
    </source>
</evidence>
<comment type="cofactor">
    <cofactor evidence="1 20">
        <name>FAD</name>
        <dbReference type="ChEBI" id="CHEBI:57692"/>
    </cofactor>
</comment>
<evidence type="ECO:0000256" key="19">
    <source>
        <dbReference type="ARBA" id="ARBA00048914"/>
    </source>
</evidence>
<dbReference type="InterPro" id="IPR003170">
    <property type="entry name" value="MurB"/>
</dbReference>
<evidence type="ECO:0000256" key="5">
    <source>
        <dbReference type="ARBA" id="ARBA00010485"/>
    </source>
</evidence>
<evidence type="ECO:0000256" key="8">
    <source>
        <dbReference type="ARBA" id="ARBA00022490"/>
    </source>
</evidence>
<dbReference type="NCBIfam" id="NF000755">
    <property type="entry name" value="PRK00046.1"/>
    <property type="match status" value="1"/>
</dbReference>
<feature type="active site" evidence="20">
    <location>
        <position position="169"/>
    </location>
</feature>
<dbReference type="SUPFAM" id="SSF56176">
    <property type="entry name" value="FAD-binding/transporter-associated domain-like"/>
    <property type="match status" value="1"/>
</dbReference>
<keyword evidence="9 20" id="KW-0132">Cell division</keyword>
<evidence type="ECO:0000256" key="10">
    <source>
        <dbReference type="ARBA" id="ARBA00022630"/>
    </source>
</evidence>
<dbReference type="NCBIfam" id="TIGR00179">
    <property type="entry name" value="murB"/>
    <property type="match status" value="1"/>
</dbReference>
<evidence type="ECO:0000256" key="6">
    <source>
        <dbReference type="ARBA" id="ARBA00012518"/>
    </source>
</evidence>
<keyword evidence="12 20" id="KW-0521">NADP</keyword>
<evidence type="ECO:0000256" key="12">
    <source>
        <dbReference type="ARBA" id="ARBA00022857"/>
    </source>
</evidence>
<comment type="pathway">
    <text evidence="4 20">Cell wall biogenesis; peptidoglycan biosynthesis.</text>
</comment>
<evidence type="ECO:0000259" key="21">
    <source>
        <dbReference type="PROSITE" id="PS51387"/>
    </source>
</evidence>
<comment type="similarity">
    <text evidence="5 20">Belongs to the MurB family.</text>
</comment>
<evidence type="ECO:0000256" key="17">
    <source>
        <dbReference type="ARBA" id="ARBA00023316"/>
    </source>
</evidence>
<dbReference type="InterPro" id="IPR036318">
    <property type="entry name" value="FAD-bd_PCMH-like_sf"/>
</dbReference>
<evidence type="ECO:0000256" key="1">
    <source>
        <dbReference type="ARBA" id="ARBA00001974"/>
    </source>
</evidence>
<keyword evidence="11 20" id="KW-0274">FAD</keyword>
<evidence type="ECO:0000256" key="15">
    <source>
        <dbReference type="ARBA" id="ARBA00023002"/>
    </source>
</evidence>
<dbReference type="InterPro" id="IPR016169">
    <property type="entry name" value="FAD-bd_PCMH_sub2"/>
</dbReference>
<evidence type="ECO:0000256" key="11">
    <source>
        <dbReference type="ARBA" id="ARBA00022827"/>
    </source>
</evidence>